<dbReference type="EMBL" id="HBEA01012966">
    <property type="protein sequence ID" value="CAD8260357.1"/>
    <property type="molecule type" value="Transcribed_RNA"/>
</dbReference>
<sequence length="190" mass="21633">MGTQAAPIKLNVDMRNVQRQYRPERTTCLHPGLHQGTARKLRPPRRKSAQHFNELRDKDNLSRKRRTAHREERPPEHIETILGKDNPSQERHANLGKANPPRRCNSGLSNESSPWDPLCSPGKEDPAWSKSNRPREASPPREDANRMVLGRQKPRNSNVCRKESPPLTIRSYTLVATHLKTAPSSINQAL</sequence>
<feature type="compositionally biased region" description="Basic and acidic residues" evidence="1">
    <location>
        <begin position="53"/>
        <end position="62"/>
    </location>
</feature>
<feature type="compositionally biased region" description="Basic and acidic residues" evidence="1">
    <location>
        <begin position="122"/>
        <end position="145"/>
    </location>
</feature>
<proteinExistence type="predicted"/>
<reference evidence="2" key="1">
    <citation type="submission" date="2021-01" db="EMBL/GenBank/DDBJ databases">
        <authorList>
            <person name="Corre E."/>
            <person name="Pelletier E."/>
            <person name="Niang G."/>
            <person name="Scheremetjew M."/>
            <person name="Finn R."/>
            <person name="Kale V."/>
            <person name="Holt S."/>
            <person name="Cochrane G."/>
            <person name="Meng A."/>
            <person name="Brown T."/>
            <person name="Cohen L."/>
        </authorList>
    </citation>
    <scope>NUCLEOTIDE SEQUENCE</scope>
    <source>
        <strain evidence="2">CCMP2078</strain>
    </source>
</reference>
<protein>
    <submittedName>
        <fullName evidence="2">Uncharacterized protein</fullName>
    </submittedName>
</protein>
<organism evidence="2">
    <name type="scientific">Pinguiococcus pyrenoidosus</name>
    <dbReference type="NCBI Taxonomy" id="172671"/>
    <lineage>
        <taxon>Eukaryota</taxon>
        <taxon>Sar</taxon>
        <taxon>Stramenopiles</taxon>
        <taxon>Ochrophyta</taxon>
        <taxon>Pinguiophyceae</taxon>
        <taxon>Pinguiochrysidales</taxon>
        <taxon>Pinguiochrysidaceae</taxon>
        <taxon>Pinguiococcus</taxon>
    </lineage>
</organism>
<feature type="region of interest" description="Disordered" evidence="1">
    <location>
        <begin position="27"/>
        <end position="163"/>
    </location>
</feature>
<name>A0A7R9UAR2_9STRA</name>
<accession>A0A7R9UAR2</accession>
<dbReference type="AlphaFoldDB" id="A0A7R9UAR2"/>
<feature type="compositionally biased region" description="Basic residues" evidence="1">
    <location>
        <begin position="37"/>
        <end position="49"/>
    </location>
</feature>
<evidence type="ECO:0000256" key="1">
    <source>
        <dbReference type="SAM" id="MobiDB-lite"/>
    </source>
</evidence>
<feature type="compositionally biased region" description="Basic and acidic residues" evidence="1">
    <location>
        <begin position="69"/>
        <end position="79"/>
    </location>
</feature>
<gene>
    <name evidence="2" type="ORF">PPYR1160_LOCUS9859</name>
</gene>
<evidence type="ECO:0000313" key="2">
    <source>
        <dbReference type="EMBL" id="CAD8260357.1"/>
    </source>
</evidence>